<sequence>MITMPSMSNIDSNNKPSSMKTDFNTYNSQADIWVSCYVGLGSNLINELGSPVEHIERALVSMQEHGQIRELQASSFYASAPMGPQDQPDFVNAVAGFETTLTPFALLAYCQQLEALAKRARIRRWGERSLDVDILLYGDLQMTDPQLTIPHAGLSERNFVLIPLRELTPTLTIAAIPIADYPQSADWTGLTLLSCD</sequence>
<dbReference type="STRING" id="1354303.M917_1422"/>
<keyword evidence="9" id="KW-0289">Folate biosynthesis</keyword>
<dbReference type="Gene3D" id="3.30.70.560">
    <property type="entry name" value="7,8-Dihydro-6-hydroxymethylpterin-pyrophosphokinase HPPK"/>
    <property type="match status" value="1"/>
</dbReference>
<evidence type="ECO:0000256" key="6">
    <source>
        <dbReference type="ARBA" id="ARBA00022741"/>
    </source>
</evidence>
<dbReference type="GO" id="GO:0005524">
    <property type="term" value="F:ATP binding"/>
    <property type="evidence" value="ECO:0007669"/>
    <property type="project" value="UniProtKB-KW"/>
</dbReference>
<comment type="pathway">
    <text evidence="1">Cofactor biosynthesis; tetrahydrofolate biosynthesis; 2-amino-4-hydroxy-6-hydroxymethyl-7,8-dihydropteridine diphosphate from 7,8-dihydroneopterin triphosphate: step 4/4.</text>
</comment>
<evidence type="ECO:0000256" key="9">
    <source>
        <dbReference type="ARBA" id="ARBA00022909"/>
    </source>
</evidence>
<comment type="function">
    <text evidence="10">Catalyzes the transfer of pyrophosphate from adenosine triphosphate (ATP) to 6-hydroxymethyl-7,8-dihydropterin, an enzymatic step in folate biosynthesis pathway.</text>
</comment>
<dbReference type="InterPro" id="IPR035907">
    <property type="entry name" value="Hppk_sf"/>
</dbReference>
<proteinExistence type="inferred from homology"/>
<dbReference type="GO" id="GO:0046654">
    <property type="term" value="P:tetrahydrofolate biosynthetic process"/>
    <property type="evidence" value="ECO:0007669"/>
    <property type="project" value="UniProtKB-UniPathway"/>
</dbReference>
<dbReference type="SUPFAM" id="SSF55083">
    <property type="entry name" value="6-hydroxymethyl-7,8-dihydropterin pyrophosphokinase, HPPK"/>
    <property type="match status" value="1"/>
</dbReference>
<name>U4T473_9GAMM</name>
<evidence type="ECO:0000256" key="2">
    <source>
        <dbReference type="ARBA" id="ARBA00005810"/>
    </source>
</evidence>
<keyword evidence="6" id="KW-0547">Nucleotide-binding</keyword>
<dbReference type="PANTHER" id="PTHR43071:SF1">
    <property type="entry name" value="2-AMINO-4-HYDROXY-6-HYDROXYMETHYLDIHYDROPTERIDINE PYROPHOSPHOKINASE"/>
    <property type="match status" value="1"/>
</dbReference>
<gene>
    <name evidence="14" type="ORF">M917_1422</name>
</gene>
<reference evidence="14 15" key="1">
    <citation type="journal article" date="2013" name="Genome Announc.">
        <title>Draft Genome Sequence of Psychrobacter aquaticus Strain CMS 56T, Isolated from a Cyanobacterial Mat Sample Collected from Water Bodies in the McMurdo Dry Valley Region of Antarctica.</title>
        <authorList>
            <person name="Reddy G.S."/>
            <person name="Ara S."/>
            <person name="Singh A."/>
            <person name="Kumar Pinnaka A."/>
            <person name="Shivaji S."/>
        </authorList>
    </citation>
    <scope>NUCLEOTIDE SEQUENCE [LARGE SCALE GENOMIC DNA]</scope>
    <source>
        <strain evidence="14 15">CMS 56</strain>
    </source>
</reference>
<dbReference type="GO" id="GO:0003848">
    <property type="term" value="F:2-amino-4-hydroxy-6-hydroxymethyldihydropteridine diphosphokinase activity"/>
    <property type="evidence" value="ECO:0007669"/>
    <property type="project" value="UniProtKB-EC"/>
</dbReference>
<comment type="similarity">
    <text evidence="2">Belongs to the HPPK family.</text>
</comment>
<evidence type="ECO:0000256" key="11">
    <source>
        <dbReference type="ARBA" id="ARBA00029766"/>
    </source>
</evidence>
<dbReference type="InterPro" id="IPR000550">
    <property type="entry name" value="Hppk"/>
</dbReference>
<comment type="caution">
    <text evidence="14">The sequence shown here is derived from an EMBL/GenBank/DDBJ whole genome shotgun (WGS) entry which is preliminary data.</text>
</comment>
<protein>
    <recommendedName>
        <fullName evidence="4">2-amino-4-hydroxy-6-hydroxymethyldihydropteridine pyrophosphokinase</fullName>
        <ecNumber evidence="3">2.7.6.3</ecNumber>
    </recommendedName>
    <alternativeName>
        <fullName evidence="11">6-hydroxymethyl-7,8-dihydropterin pyrophosphokinase</fullName>
    </alternativeName>
    <alternativeName>
        <fullName evidence="12">7,8-dihydro-6-hydroxymethylpterin-pyrophosphokinase</fullName>
    </alternativeName>
</protein>
<dbReference type="PROSITE" id="PS00794">
    <property type="entry name" value="HPPK"/>
    <property type="match status" value="1"/>
</dbReference>
<dbReference type="CDD" id="cd00483">
    <property type="entry name" value="HPPK"/>
    <property type="match status" value="1"/>
</dbReference>
<evidence type="ECO:0000256" key="3">
    <source>
        <dbReference type="ARBA" id="ARBA00013253"/>
    </source>
</evidence>
<dbReference type="EC" id="2.7.6.3" evidence="3"/>
<organism evidence="14 15">
    <name type="scientific">Psychrobacter aquaticus CMS 56</name>
    <dbReference type="NCBI Taxonomy" id="1354303"/>
    <lineage>
        <taxon>Bacteria</taxon>
        <taxon>Pseudomonadati</taxon>
        <taxon>Pseudomonadota</taxon>
        <taxon>Gammaproteobacteria</taxon>
        <taxon>Moraxellales</taxon>
        <taxon>Moraxellaceae</taxon>
        <taxon>Psychrobacter</taxon>
    </lineage>
</organism>
<dbReference type="AlphaFoldDB" id="U4T473"/>
<dbReference type="GO" id="GO:0046656">
    <property type="term" value="P:folic acid biosynthetic process"/>
    <property type="evidence" value="ECO:0007669"/>
    <property type="project" value="UniProtKB-KW"/>
</dbReference>
<keyword evidence="8" id="KW-0067">ATP-binding</keyword>
<accession>U4T473</accession>
<evidence type="ECO:0000256" key="12">
    <source>
        <dbReference type="ARBA" id="ARBA00033413"/>
    </source>
</evidence>
<dbReference type="UniPathway" id="UPA00077">
    <property type="reaction ID" value="UER00155"/>
</dbReference>
<dbReference type="eggNOG" id="COG0801">
    <property type="taxonomic scope" value="Bacteria"/>
</dbReference>
<evidence type="ECO:0000256" key="5">
    <source>
        <dbReference type="ARBA" id="ARBA00022679"/>
    </source>
</evidence>
<dbReference type="GO" id="GO:0016301">
    <property type="term" value="F:kinase activity"/>
    <property type="evidence" value="ECO:0007669"/>
    <property type="project" value="UniProtKB-KW"/>
</dbReference>
<dbReference type="Pfam" id="PF01288">
    <property type="entry name" value="HPPK"/>
    <property type="match status" value="1"/>
</dbReference>
<evidence type="ECO:0000313" key="14">
    <source>
        <dbReference type="EMBL" id="ERL55685.1"/>
    </source>
</evidence>
<evidence type="ECO:0000256" key="7">
    <source>
        <dbReference type="ARBA" id="ARBA00022777"/>
    </source>
</evidence>
<keyword evidence="5 14" id="KW-0808">Transferase</keyword>
<dbReference type="PANTHER" id="PTHR43071">
    <property type="entry name" value="2-AMINO-4-HYDROXY-6-HYDROXYMETHYLDIHYDROPTERIDINE PYROPHOSPHOKINASE"/>
    <property type="match status" value="1"/>
</dbReference>
<evidence type="ECO:0000256" key="8">
    <source>
        <dbReference type="ARBA" id="ARBA00022840"/>
    </source>
</evidence>
<keyword evidence="7 14" id="KW-0418">Kinase</keyword>
<dbReference type="Proteomes" id="UP000016761">
    <property type="component" value="Unassembled WGS sequence"/>
</dbReference>
<evidence type="ECO:0000313" key="15">
    <source>
        <dbReference type="Proteomes" id="UP000016761"/>
    </source>
</evidence>
<keyword evidence="15" id="KW-1185">Reference proteome</keyword>
<dbReference type="NCBIfam" id="TIGR01498">
    <property type="entry name" value="folK"/>
    <property type="match status" value="1"/>
</dbReference>
<dbReference type="PATRIC" id="fig|1354303.4.peg.1404"/>
<dbReference type="EMBL" id="AUSW01000025">
    <property type="protein sequence ID" value="ERL55685.1"/>
    <property type="molecule type" value="Genomic_DNA"/>
</dbReference>
<evidence type="ECO:0000259" key="13">
    <source>
        <dbReference type="PROSITE" id="PS00794"/>
    </source>
</evidence>
<evidence type="ECO:0000256" key="10">
    <source>
        <dbReference type="ARBA" id="ARBA00029409"/>
    </source>
</evidence>
<evidence type="ECO:0000256" key="4">
    <source>
        <dbReference type="ARBA" id="ARBA00016218"/>
    </source>
</evidence>
<feature type="domain" description="7,8-dihydro-6-hydroxymethylpterin-pyrophosphokinase" evidence="13">
    <location>
        <begin position="124"/>
        <end position="135"/>
    </location>
</feature>
<evidence type="ECO:0000256" key="1">
    <source>
        <dbReference type="ARBA" id="ARBA00005051"/>
    </source>
</evidence>